<reference evidence="2 3" key="1">
    <citation type="submission" date="2019-03" db="EMBL/GenBank/DDBJ databases">
        <title>First draft genome of Liparis tanakae, snailfish: a comprehensive survey of snailfish specific genes.</title>
        <authorList>
            <person name="Kim W."/>
            <person name="Song I."/>
            <person name="Jeong J.-H."/>
            <person name="Kim D."/>
            <person name="Kim S."/>
            <person name="Ryu S."/>
            <person name="Song J.Y."/>
            <person name="Lee S.K."/>
        </authorList>
    </citation>
    <scope>NUCLEOTIDE SEQUENCE [LARGE SCALE GENOMIC DNA]</scope>
    <source>
        <tissue evidence="2">Muscle</tissue>
    </source>
</reference>
<evidence type="ECO:0000313" key="2">
    <source>
        <dbReference type="EMBL" id="TNN23178.1"/>
    </source>
</evidence>
<dbReference type="Proteomes" id="UP000314294">
    <property type="component" value="Unassembled WGS sequence"/>
</dbReference>
<name>A0A4Z2E344_9TELE</name>
<keyword evidence="3" id="KW-1185">Reference proteome</keyword>
<evidence type="ECO:0000256" key="1">
    <source>
        <dbReference type="SAM" id="MobiDB-lite"/>
    </source>
</evidence>
<accession>A0A4Z2E344</accession>
<feature type="compositionally biased region" description="Basic and acidic residues" evidence="1">
    <location>
        <begin position="58"/>
        <end position="83"/>
    </location>
</feature>
<proteinExistence type="predicted"/>
<protein>
    <submittedName>
        <fullName evidence="2">Uncharacterized protein</fullName>
    </submittedName>
</protein>
<sequence>MVSMSIPPAPAHSSWLTAPLEVENRAGGLRATSEALKARRRSPRRTGAASDHVTPPDLHPDESKRTDGSREEVQILKPPEHHPPSRGVAAWRRGGVAAWRRGGVAAWRRGGVAAWRRGGVAAQRFSC</sequence>
<dbReference type="AlphaFoldDB" id="A0A4Z2E344"/>
<organism evidence="2 3">
    <name type="scientific">Liparis tanakae</name>
    <name type="common">Tanaka's snailfish</name>
    <dbReference type="NCBI Taxonomy" id="230148"/>
    <lineage>
        <taxon>Eukaryota</taxon>
        <taxon>Metazoa</taxon>
        <taxon>Chordata</taxon>
        <taxon>Craniata</taxon>
        <taxon>Vertebrata</taxon>
        <taxon>Euteleostomi</taxon>
        <taxon>Actinopterygii</taxon>
        <taxon>Neopterygii</taxon>
        <taxon>Teleostei</taxon>
        <taxon>Neoteleostei</taxon>
        <taxon>Acanthomorphata</taxon>
        <taxon>Eupercaria</taxon>
        <taxon>Perciformes</taxon>
        <taxon>Cottioidei</taxon>
        <taxon>Cottales</taxon>
        <taxon>Liparidae</taxon>
        <taxon>Liparis</taxon>
    </lineage>
</organism>
<gene>
    <name evidence="2" type="ORF">EYF80_066704</name>
</gene>
<dbReference type="EMBL" id="SRLO01019485">
    <property type="protein sequence ID" value="TNN23178.1"/>
    <property type="molecule type" value="Genomic_DNA"/>
</dbReference>
<comment type="caution">
    <text evidence="2">The sequence shown here is derived from an EMBL/GenBank/DDBJ whole genome shotgun (WGS) entry which is preliminary data.</text>
</comment>
<evidence type="ECO:0000313" key="3">
    <source>
        <dbReference type="Proteomes" id="UP000314294"/>
    </source>
</evidence>
<feature type="region of interest" description="Disordered" evidence="1">
    <location>
        <begin position="26"/>
        <end position="88"/>
    </location>
</feature>